<gene>
    <name evidence="1" type="ORF">FJR39_09740</name>
</gene>
<keyword evidence="2" id="KW-1185">Reference proteome</keyword>
<comment type="caution">
    <text evidence="1">The sequence shown here is derived from an EMBL/GenBank/DDBJ whole genome shotgun (WGS) entry which is preliminary data.</text>
</comment>
<organism evidence="1 2">
    <name type="scientific">Dolichospermum flos-aquae UHCC 0037</name>
    <dbReference type="NCBI Taxonomy" id="2590026"/>
    <lineage>
        <taxon>Bacteria</taxon>
        <taxon>Bacillati</taxon>
        <taxon>Cyanobacteriota</taxon>
        <taxon>Cyanophyceae</taxon>
        <taxon>Nostocales</taxon>
        <taxon>Aphanizomenonaceae</taxon>
        <taxon>Dolichospermum</taxon>
    </lineage>
</organism>
<proteinExistence type="predicted"/>
<sequence>MSIDNLQLLVKKRFLRSASLSHPHIPKQRSHPHIPKQRSHSHTPKAIPTERFAIAPHTSQTAIALPQTQEAIALPISPKRSHPPHPKSDRIPTSQTANCLQQRLRYRTSSTPPKSDRSPTSPNPKIAN</sequence>
<evidence type="ECO:0000313" key="2">
    <source>
        <dbReference type="Proteomes" id="UP001517388"/>
    </source>
</evidence>
<protein>
    <submittedName>
        <fullName evidence="1">Uncharacterized protein</fullName>
    </submittedName>
</protein>
<dbReference type="EMBL" id="VILF01000002">
    <property type="protein sequence ID" value="MTJ43465.1"/>
    <property type="molecule type" value="Genomic_DNA"/>
</dbReference>
<accession>A0ACC7S4R6</accession>
<evidence type="ECO:0000313" key="1">
    <source>
        <dbReference type="EMBL" id="MTJ43465.1"/>
    </source>
</evidence>
<reference evidence="2" key="1">
    <citation type="journal article" date="2020" name="Toxins">
        <title>Phylogenomic Analysis of Secondary Metabolism in the Toxic Cyanobacterial Genera Anabaena, Dolichospermum and Aphanizomenon.</title>
        <authorList>
            <person name="Oesterholm J."/>
            <person name="Popin R.V."/>
            <person name="Fewer D.P."/>
            <person name="Sivonen K."/>
        </authorList>
    </citation>
    <scope>NUCLEOTIDE SEQUENCE [LARGE SCALE GENOMIC DNA]</scope>
    <source>
        <strain evidence="2">UHCC 0037</strain>
    </source>
</reference>
<name>A0ACC7S4R6_DOLFA</name>
<dbReference type="Proteomes" id="UP001517388">
    <property type="component" value="Unassembled WGS sequence"/>
</dbReference>